<protein>
    <submittedName>
        <fullName evidence="2">Uncharacterized protein</fullName>
    </submittedName>
</protein>
<dbReference type="GeneID" id="11771204"/>
<feature type="transmembrane region" description="Helical" evidence="1">
    <location>
        <begin position="35"/>
        <end position="55"/>
    </location>
</feature>
<reference evidence="2 3" key="1">
    <citation type="submission" date="2023-07" db="EMBL/GenBank/DDBJ databases">
        <title>Novel Shewanella species isolated from Baltic Sea sediments.</title>
        <authorList>
            <person name="Martin-Rodriguez A.J."/>
        </authorList>
    </citation>
    <scope>NUCLEOTIDE SEQUENCE [LARGE SCALE GENOMIC DNA]</scope>
    <source>
        <strain evidence="2 3">SP2S1-2</strain>
    </source>
</reference>
<keyword evidence="1" id="KW-0472">Membrane</keyword>
<evidence type="ECO:0000313" key="2">
    <source>
        <dbReference type="EMBL" id="MDT3282481.1"/>
    </source>
</evidence>
<dbReference type="EMBL" id="JAUOES010000031">
    <property type="protein sequence ID" value="MDT3282481.1"/>
    <property type="molecule type" value="Genomic_DNA"/>
</dbReference>
<sequence>MEVSFAENAYATVSLVQFLFGIFCAHWAQNTKRSAWLWFFMGWFFAPITGLFLLAKNGKSKA</sequence>
<keyword evidence="1" id="KW-1133">Transmembrane helix</keyword>
<evidence type="ECO:0000313" key="3">
    <source>
        <dbReference type="Proteomes" id="UP001249505"/>
    </source>
</evidence>
<comment type="caution">
    <text evidence="2">The sequence shown here is derived from an EMBL/GenBank/DDBJ whole genome shotgun (WGS) entry which is preliminary data.</text>
</comment>
<keyword evidence="1" id="KW-0812">Transmembrane</keyword>
<evidence type="ECO:0000256" key="1">
    <source>
        <dbReference type="SAM" id="Phobius"/>
    </source>
</evidence>
<dbReference type="RefSeq" id="WP_006085974.1">
    <property type="nucleotide sequence ID" value="NZ_JAUOES010000031.1"/>
</dbReference>
<keyword evidence="3" id="KW-1185">Reference proteome</keyword>
<accession>A0ABU3G4F0</accession>
<proteinExistence type="predicted"/>
<name>A0ABU3G4F0_9GAMM</name>
<dbReference type="Proteomes" id="UP001249505">
    <property type="component" value="Unassembled WGS sequence"/>
</dbReference>
<organism evidence="2 3">
    <name type="scientific">Shewanella scandinavica</name>
    <dbReference type="NCBI Taxonomy" id="3063538"/>
    <lineage>
        <taxon>Bacteria</taxon>
        <taxon>Pseudomonadati</taxon>
        <taxon>Pseudomonadota</taxon>
        <taxon>Gammaproteobacteria</taxon>
        <taxon>Alteromonadales</taxon>
        <taxon>Shewanellaceae</taxon>
        <taxon>Shewanella</taxon>
    </lineage>
</organism>
<gene>
    <name evidence="2" type="ORF">Q4Q50_19560</name>
</gene>
<feature type="transmembrane region" description="Helical" evidence="1">
    <location>
        <begin position="9"/>
        <end position="29"/>
    </location>
</feature>